<accession>A0A9K3DQJ4</accession>
<reference evidence="2" key="1">
    <citation type="journal article" date="2017" name="Nature">
        <title>The sunflower genome provides insights into oil metabolism, flowering and Asterid evolution.</title>
        <authorList>
            <person name="Badouin H."/>
            <person name="Gouzy J."/>
            <person name="Grassa C.J."/>
            <person name="Murat F."/>
            <person name="Staton S.E."/>
            <person name="Cottret L."/>
            <person name="Lelandais-Briere C."/>
            <person name="Owens G.L."/>
            <person name="Carrere S."/>
            <person name="Mayjonade B."/>
            <person name="Legrand L."/>
            <person name="Gill N."/>
            <person name="Kane N.C."/>
            <person name="Bowers J.E."/>
            <person name="Hubner S."/>
            <person name="Bellec A."/>
            <person name="Berard A."/>
            <person name="Berges H."/>
            <person name="Blanchet N."/>
            <person name="Boniface M.C."/>
            <person name="Brunel D."/>
            <person name="Catrice O."/>
            <person name="Chaidir N."/>
            <person name="Claudel C."/>
            <person name="Donnadieu C."/>
            <person name="Faraut T."/>
            <person name="Fievet G."/>
            <person name="Helmstetter N."/>
            <person name="King M."/>
            <person name="Knapp S.J."/>
            <person name="Lai Z."/>
            <person name="Le Paslier M.C."/>
            <person name="Lippi Y."/>
            <person name="Lorenzon L."/>
            <person name="Mandel J.R."/>
            <person name="Marage G."/>
            <person name="Marchand G."/>
            <person name="Marquand E."/>
            <person name="Bret-Mestries E."/>
            <person name="Morien E."/>
            <person name="Nambeesan S."/>
            <person name="Nguyen T."/>
            <person name="Pegot-Espagnet P."/>
            <person name="Pouilly N."/>
            <person name="Raftis F."/>
            <person name="Sallet E."/>
            <person name="Schiex T."/>
            <person name="Thomas J."/>
            <person name="Vandecasteele C."/>
            <person name="Vares D."/>
            <person name="Vear F."/>
            <person name="Vautrin S."/>
            <person name="Crespi M."/>
            <person name="Mangin B."/>
            <person name="Burke J.M."/>
            <person name="Salse J."/>
            <person name="Munos S."/>
            <person name="Vincourt P."/>
            <person name="Rieseberg L.H."/>
            <person name="Langlade N.B."/>
        </authorList>
    </citation>
    <scope>NUCLEOTIDE SEQUENCE</scope>
    <source>
        <tissue evidence="2">Leaves</tissue>
    </source>
</reference>
<feature type="transmembrane region" description="Helical" evidence="1">
    <location>
        <begin position="20"/>
        <end position="44"/>
    </location>
</feature>
<evidence type="ECO:0000313" key="2">
    <source>
        <dbReference type="EMBL" id="KAF5758537.1"/>
    </source>
</evidence>
<proteinExistence type="predicted"/>
<sequence>MINDDHKYLFNGIAMLFDCGYGHGCSFFIRIPVSFEGVMVYLLYHMRF</sequence>
<keyword evidence="1" id="KW-0812">Transmembrane</keyword>
<evidence type="ECO:0000313" key="3">
    <source>
        <dbReference type="Proteomes" id="UP000215914"/>
    </source>
</evidence>
<dbReference type="Gramene" id="mRNA:HanXRQr2_Chr16g0730361">
    <property type="protein sequence ID" value="mRNA:HanXRQr2_Chr16g0730361"/>
    <property type="gene ID" value="HanXRQr2_Chr16g0730361"/>
</dbReference>
<gene>
    <name evidence="2" type="ORF">HanXRQr2_Chr16g0730361</name>
</gene>
<dbReference type="EMBL" id="MNCJ02000331">
    <property type="protein sequence ID" value="KAF5758537.1"/>
    <property type="molecule type" value="Genomic_DNA"/>
</dbReference>
<keyword evidence="3" id="KW-1185">Reference proteome</keyword>
<dbReference type="Proteomes" id="UP000215914">
    <property type="component" value="Unassembled WGS sequence"/>
</dbReference>
<organism evidence="2 3">
    <name type="scientific">Helianthus annuus</name>
    <name type="common">Common sunflower</name>
    <dbReference type="NCBI Taxonomy" id="4232"/>
    <lineage>
        <taxon>Eukaryota</taxon>
        <taxon>Viridiplantae</taxon>
        <taxon>Streptophyta</taxon>
        <taxon>Embryophyta</taxon>
        <taxon>Tracheophyta</taxon>
        <taxon>Spermatophyta</taxon>
        <taxon>Magnoliopsida</taxon>
        <taxon>eudicotyledons</taxon>
        <taxon>Gunneridae</taxon>
        <taxon>Pentapetalae</taxon>
        <taxon>asterids</taxon>
        <taxon>campanulids</taxon>
        <taxon>Asterales</taxon>
        <taxon>Asteraceae</taxon>
        <taxon>Asteroideae</taxon>
        <taxon>Heliantheae alliance</taxon>
        <taxon>Heliantheae</taxon>
        <taxon>Helianthus</taxon>
    </lineage>
</organism>
<dbReference type="AlphaFoldDB" id="A0A9K3DQJ4"/>
<keyword evidence="1" id="KW-1133">Transmembrane helix</keyword>
<protein>
    <submittedName>
        <fullName evidence="2">Uncharacterized protein</fullName>
    </submittedName>
</protein>
<name>A0A9K3DQJ4_HELAN</name>
<evidence type="ECO:0000256" key="1">
    <source>
        <dbReference type="SAM" id="Phobius"/>
    </source>
</evidence>
<reference evidence="2" key="2">
    <citation type="submission" date="2020-06" db="EMBL/GenBank/DDBJ databases">
        <title>Helianthus annuus Genome sequencing and assembly Release 2.</title>
        <authorList>
            <person name="Gouzy J."/>
            <person name="Langlade N."/>
            <person name="Munos S."/>
        </authorList>
    </citation>
    <scope>NUCLEOTIDE SEQUENCE</scope>
    <source>
        <tissue evidence="2">Leaves</tissue>
    </source>
</reference>
<comment type="caution">
    <text evidence="2">The sequence shown here is derived from an EMBL/GenBank/DDBJ whole genome shotgun (WGS) entry which is preliminary data.</text>
</comment>
<keyword evidence="1" id="KW-0472">Membrane</keyword>